<reference evidence="1" key="2">
    <citation type="journal article" date="2023" name="IMA Fungus">
        <title>Comparative genomic study of the Penicillium genus elucidates a diverse pangenome and 15 lateral gene transfer events.</title>
        <authorList>
            <person name="Petersen C."/>
            <person name="Sorensen T."/>
            <person name="Nielsen M.R."/>
            <person name="Sondergaard T.E."/>
            <person name="Sorensen J.L."/>
            <person name="Fitzpatrick D.A."/>
            <person name="Frisvad J.C."/>
            <person name="Nielsen K.L."/>
        </authorList>
    </citation>
    <scope>NUCLEOTIDE SEQUENCE</scope>
    <source>
        <strain evidence="1">IBT 35675</strain>
    </source>
</reference>
<evidence type="ECO:0000313" key="2">
    <source>
        <dbReference type="Proteomes" id="UP001148299"/>
    </source>
</evidence>
<dbReference type="EMBL" id="JAPZBR010000002">
    <property type="protein sequence ID" value="KAJ5361213.1"/>
    <property type="molecule type" value="Genomic_DNA"/>
</dbReference>
<evidence type="ECO:0000313" key="1">
    <source>
        <dbReference type="EMBL" id="KAJ5361213.1"/>
    </source>
</evidence>
<proteinExistence type="predicted"/>
<name>A0A9W9RP56_PENBR</name>
<sequence>MSNPIHMNIAILVCDTPLPPVVAKYGDYFAMFQGLLGQGFRDLDLSQEALKDVKLTFKEHQMVNMDPLPEIGSVDAMLITGSSEFHTR</sequence>
<organism evidence="1 2">
    <name type="scientific">Penicillium brevicompactum</name>
    <dbReference type="NCBI Taxonomy" id="5074"/>
    <lineage>
        <taxon>Eukaryota</taxon>
        <taxon>Fungi</taxon>
        <taxon>Dikarya</taxon>
        <taxon>Ascomycota</taxon>
        <taxon>Pezizomycotina</taxon>
        <taxon>Eurotiomycetes</taxon>
        <taxon>Eurotiomycetidae</taxon>
        <taxon>Eurotiales</taxon>
        <taxon>Aspergillaceae</taxon>
        <taxon>Penicillium</taxon>
    </lineage>
</organism>
<keyword evidence="2" id="KW-1185">Reference proteome</keyword>
<dbReference type="AlphaFoldDB" id="A0A9W9RP56"/>
<accession>A0A9W9RP56</accession>
<protein>
    <submittedName>
        <fullName evidence="1">Uncharacterized protein</fullName>
    </submittedName>
</protein>
<reference evidence="1" key="1">
    <citation type="submission" date="2022-12" db="EMBL/GenBank/DDBJ databases">
        <authorList>
            <person name="Petersen C."/>
        </authorList>
    </citation>
    <scope>NUCLEOTIDE SEQUENCE</scope>
    <source>
        <strain evidence="1">IBT 35675</strain>
    </source>
</reference>
<gene>
    <name evidence="1" type="ORF">N7541_002057</name>
</gene>
<comment type="caution">
    <text evidence="1">The sequence shown here is derived from an EMBL/GenBank/DDBJ whole genome shotgun (WGS) entry which is preliminary data.</text>
</comment>
<dbReference type="Proteomes" id="UP001148299">
    <property type="component" value="Unassembled WGS sequence"/>
</dbReference>